<feature type="transmembrane region" description="Helical" evidence="2">
    <location>
        <begin position="329"/>
        <end position="347"/>
    </location>
</feature>
<sequence>MPAPPASSELSRSSSAAPTTEAPSTASQTETPTANAFSSTGPPLPTASDDSPQSDIKLWLDWDVKHTIVGNYVPMVVARGFVVLMNPFYNQMITWEPVRQMLGDGASGALLAGAYFGAAHIGLITANLGSVFVAAGTYVDTGYCETGPGTCEPKVNIKPWAYNVVITALGIQVLVVAQAAAKWFQRPGRVSADPTTVAGVVAVTGHPAVERMFASFPSDITEKQLQEALKDYKFRLGTFTTEVGTTKYGIMPVSQEEIEASRQKQGFFAKLGVFTAFLSERLAILGKFKVNTLIVDILFGAYLLGLLALCVVALAKIDEPKSMFPDNPIAMRIVFSILGIIVTMYWTKVFEDTQAMSPFSLLSSGPSSPHRTILLARHTSPICSIIPFLRRGHFPAAAVAFTALMAEILIIFLAALPYRPEGQLRTEYHVCAIVSAIILTFMIAQLAGIAITWRKTTLPHMPRKPNTIAAVLTYISQTRMARRFDVLDGLSSKERDRTIKGWGQKYMYGWRREEVVQPDGRRGWRGRWVVDETEGEGEAKAFLSGPQKDRTD</sequence>
<dbReference type="Pfam" id="PF11915">
    <property type="entry name" value="DUF3433"/>
    <property type="match status" value="1"/>
</dbReference>
<evidence type="ECO:0000256" key="2">
    <source>
        <dbReference type="SAM" id="Phobius"/>
    </source>
</evidence>
<keyword evidence="2" id="KW-1133">Transmembrane helix</keyword>
<feature type="transmembrane region" description="Helical" evidence="2">
    <location>
        <begin position="160"/>
        <end position="181"/>
    </location>
</feature>
<name>G0RZQ5_CHATD</name>
<dbReference type="OrthoDB" id="5428901at2759"/>
<dbReference type="PANTHER" id="PTHR37544:SF3">
    <property type="entry name" value="SPRAY"/>
    <property type="match status" value="1"/>
</dbReference>
<keyword evidence="2" id="KW-0812">Transmembrane</keyword>
<evidence type="ECO:0000313" key="3">
    <source>
        <dbReference type="EMBL" id="EGS23683.1"/>
    </source>
</evidence>
<feature type="compositionally biased region" description="Polar residues" evidence="1">
    <location>
        <begin position="32"/>
        <end position="41"/>
    </location>
</feature>
<dbReference type="KEGG" id="cthr:CTHT_0003800"/>
<accession>G0RZQ5</accession>
<evidence type="ECO:0000313" key="4">
    <source>
        <dbReference type="Proteomes" id="UP000008066"/>
    </source>
</evidence>
<dbReference type="RefSeq" id="XP_006690925.1">
    <property type="nucleotide sequence ID" value="XM_006690862.1"/>
</dbReference>
<feature type="transmembrane region" description="Helical" evidence="2">
    <location>
        <begin position="394"/>
        <end position="416"/>
    </location>
</feature>
<proteinExistence type="predicted"/>
<gene>
    <name evidence="3" type="ORF">CTHT_0003800</name>
</gene>
<organism evidence="4">
    <name type="scientific">Chaetomium thermophilum (strain DSM 1495 / CBS 144.50 / IMI 039719)</name>
    <name type="common">Thermochaetoides thermophila</name>
    <dbReference type="NCBI Taxonomy" id="759272"/>
    <lineage>
        <taxon>Eukaryota</taxon>
        <taxon>Fungi</taxon>
        <taxon>Dikarya</taxon>
        <taxon>Ascomycota</taxon>
        <taxon>Pezizomycotina</taxon>
        <taxon>Sordariomycetes</taxon>
        <taxon>Sordariomycetidae</taxon>
        <taxon>Sordariales</taxon>
        <taxon>Chaetomiaceae</taxon>
        <taxon>Thermochaetoides</taxon>
    </lineage>
</organism>
<dbReference type="PANTHER" id="PTHR37544">
    <property type="entry name" value="SPRAY-RELATED"/>
    <property type="match status" value="1"/>
</dbReference>
<feature type="transmembrane region" description="Helical" evidence="2">
    <location>
        <begin position="428"/>
        <end position="453"/>
    </location>
</feature>
<dbReference type="InterPro" id="IPR021840">
    <property type="entry name" value="DUF3433"/>
</dbReference>
<keyword evidence="2" id="KW-0472">Membrane</keyword>
<dbReference type="AlphaFoldDB" id="G0RZQ5"/>
<reference evidence="3 4" key="1">
    <citation type="journal article" date="2011" name="Cell">
        <title>Insight into structure and assembly of the nuclear pore complex by utilizing the genome of a eukaryotic thermophile.</title>
        <authorList>
            <person name="Amlacher S."/>
            <person name="Sarges P."/>
            <person name="Flemming D."/>
            <person name="van Noort V."/>
            <person name="Kunze R."/>
            <person name="Devos D.P."/>
            <person name="Arumugam M."/>
            <person name="Bork P."/>
            <person name="Hurt E."/>
        </authorList>
    </citation>
    <scope>NUCLEOTIDE SEQUENCE [LARGE SCALE GENOMIC DNA]</scope>
    <source>
        <strain evidence="4">DSM 1495 / CBS 144.50 / IMI 039719</strain>
    </source>
</reference>
<dbReference type="GeneID" id="18254418"/>
<feature type="region of interest" description="Disordered" evidence="1">
    <location>
        <begin position="1"/>
        <end position="52"/>
    </location>
</feature>
<dbReference type="EMBL" id="GL988032">
    <property type="protein sequence ID" value="EGS23683.1"/>
    <property type="molecule type" value="Genomic_DNA"/>
</dbReference>
<keyword evidence="4" id="KW-1185">Reference proteome</keyword>
<dbReference type="Proteomes" id="UP000008066">
    <property type="component" value="Unassembled WGS sequence"/>
</dbReference>
<feature type="compositionally biased region" description="Low complexity" evidence="1">
    <location>
        <begin position="1"/>
        <end position="31"/>
    </location>
</feature>
<dbReference type="eggNOG" id="ENOG502TM8Q">
    <property type="taxonomic scope" value="Eukaryota"/>
</dbReference>
<feature type="transmembrane region" description="Helical" evidence="2">
    <location>
        <begin position="297"/>
        <end position="317"/>
    </location>
</feature>
<protein>
    <submittedName>
        <fullName evidence="3">Uncharacterized protein</fullName>
    </submittedName>
</protein>
<dbReference type="HOGENOM" id="CLU_493464_0_0_1"/>
<evidence type="ECO:0000256" key="1">
    <source>
        <dbReference type="SAM" id="MobiDB-lite"/>
    </source>
</evidence>